<sequence length="1233" mass="142056">MGKTYSYGPNIVHEPTDTSSIVADICFVHGLGGHREDTWTKKEGKGSCFWPKELLSTDIGNVRIISWGYNAAIVAFFGTDSKESLQGLGNALINDLSILRKREVRERPLIFVAHSLGGLVVKQAIIQSNTHYNNKSSRSGDMFPAVKCAMFLATPHRGSNAANWADMVTTITAPLAIRLSNKELVKTLKSDSCVLYNQRETFLAVRHSVDLDVPCFYENRPTSKMTIVPKDFAVIEDCHTRIAMDADHHEICKFNDKNDVNYQRVLNEIQMAVEKIETERDTAAKEIQERREREAREVQESTARVSRQETDDLLKSLYFADMDRVPRRIENALAGTFEWLFEQQPSESDWAEDEQSDHIADFQKFLNWVHSPQSLFWITGKPASGKSTMMKYIDNDGWERLTQHLKQWTDGDLLIPAAFFIRNTSESQLSRCGSGLLRSLLYQLLRHPELEDIIKSAFANSPSSPQSSKDLEWSWEQLEAALIRCLSKKPSKTKLFLLVDGLDELNSIEERDQSEGPPTFAARASAWDPMMALLIRVSKFPGIKICLSSRPFSQLEKHFTESSRLEIHRLTAGDIKKFTESVLEKNDSVWQNLTEQIVDPRERISHMIQIGAEGVFMWVKIAVRAVNANLDGYASFEDIEKMLNGFPGELTSANGLYAQALSNYQDGYNRDTGLRMFYHLYDFNNLKEDRKLQITPMNPQVLYLAEKLNGREDKVFESTRGVYDLLSSRTEWHAIVEKEKRRIWNYTAGLLECRDLGDRSSWRADTNELTVTWAHETVREFLGRKHRSKIVMWDQEPGRTLDENESTSRVAIAFLLFDFRLSLIPRRIQGPLYESLHLLTGLQEIAMIGIGEDAVFDKAKGFLKKVLMTWIRLARYMEPHVLQDYPVDHPKDSETLEEKLLNICLTYGNGMLFVFKIYEEPCTTVIRKRPLIDIYLSRLQAWAVRAGHRIALLDGAHMIFEYSYDDSLHALQALQEQDGILSRSLNTVWGGHSVWHRYLHRGLAGSRFEEIDILMAHNTHWNGVMAMTWKDVRELDELIARPCQRRICEPTQFWGEGLGRSYSVACFVALVILCDQKGSRKVPELPELDLPPLSGHLLEIHNVIKAEEKSLEGLLQSNNIYTKIGDLELEATKSSSTILAGLSAMRRDLLRWTSTLQRHQFSGFRPGELELLQSRLELRYSPLLKDLSWYDFEAKRRREEERLQRKLKEEKQREMRERNREQEMEPWRRKKEQ</sequence>
<evidence type="ECO:0000256" key="10">
    <source>
        <dbReference type="SAM" id="MobiDB-lite"/>
    </source>
</evidence>
<evidence type="ECO:0000256" key="6">
    <source>
        <dbReference type="ARBA" id="ARBA00022824"/>
    </source>
</evidence>
<evidence type="ECO:0000256" key="7">
    <source>
        <dbReference type="ARBA" id="ARBA00023128"/>
    </source>
</evidence>
<evidence type="ECO:0000256" key="3">
    <source>
        <dbReference type="ARBA" id="ARBA00004370"/>
    </source>
</evidence>
<dbReference type="Pfam" id="PF24883">
    <property type="entry name" value="NPHP3_N"/>
    <property type="match status" value="1"/>
</dbReference>
<comment type="caution">
    <text evidence="12">The sequence shown here is derived from an EMBL/GenBank/DDBJ whole genome shotgun (WGS) entry which is preliminary data.</text>
</comment>
<dbReference type="Proteomes" id="UP001360953">
    <property type="component" value="Unassembled WGS sequence"/>
</dbReference>
<organism evidence="12 13">
    <name type="scientific">Phyllosticta citribraziliensis</name>
    <dbReference type="NCBI Taxonomy" id="989973"/>
    <lineage>
        <taxon>Eukaryota</taxon>
        <taxon>Fungi</taxon>
        <taxon>Dikarya</taxon>
        <taxon>Ascomycota</taxon>
        <taxon>Pezizomycotina</taxon>
        <taxon>Dothideomycetes</taxon>
        <taxon>Dothideomycetes incertae sedis</taxon>
        <taxon>Botryosphaeriales</taxon>
        <taxon>Phyllostictaceae</taxon>
        <taxon>Phyllosticta</taxon>
    </lineage>
</organism>
<dbReference type="PROSITE" id="PS50837">
    <property type="entry name" value="NACHT"/>
    <property type="match status" value="1"/>
</dbReference>
<dbReference type="PANTHER" id="PTHR48182">
    <property type="entry name" value="PROTEIN SERAC1"/>
    <property type="match status" value="1"/>
</dbReference>
<dbReference type="InterPro" id="IPR056884">
    <property type="entry name" value="NPHP3-like_N"/>
</dbReference>
<dbReference type="Gene3D" id="3.40.50.300">
    <property type="entry name" value="P-loop containing nucleotide triphosphate hydrolases"/>
    <property type="match status" value="1"/>
</dbReference>
<dbReference type="RefSeq" id="XP_066655453.1">
    <property type="nucleotide sequence ID" value="XM_066800310.1"/>
</dbReference>
<dbReference type="Gene3D" id="3.40.50.1820">
    <property type="entry name" value="alpha/beta hydrolase"/>
    <property type="match status" value="1"/>
</dbReference>
<keyword evidence="13" id="KW-1185">Reference proteome</keyword>
<dbReference type="SUPFAM" id="SSF52540">
    <property type="entry name" value="P-loop containing nucleoside triphosphate hydrolases"/>
    <property type="match status" value="1"/>
</dbReference>
<feature type="domain" description="NACHT" evidence="11">
    <location>
        <begin position="374"/>
        <end position="551"/>
    </location>
</feature>
<evidence type="ECO:0000259" key="11">
    <source>
        <dbReference type="PROSITE" id="PS50837"/>
    </source>
</evidence>
<comment type="subcellular location">
    <subcellularLocation>
        <location evidence="2">Endoplasmic reticulum</location>
    </subcellularLocation>
    <subcellularLocation>
        <location evidence="3">Membrane</location>
    </subcellularLocation>
    <subcellularLocation>
        <location evidence="1">Mitochondrion</location>
    </subcellularLocation>
</comment>
<keyword evidence="5" id="KW-0677">Repeat</keyword>
<dbReference type="InterPro" id="IPR007111">
    <property type="entry name" value="NACHT_NTPase"/>
</dbReference>
<dbReference type="InterPro" id="IPR027417">
    <property type="entry name" value="P-loop_NTPase"/>
</dbReference>
<evidence type="ECO:0000256" key="8">
    <source>
        <dbReference type="ARBA" id="ARBA00023136"/>
    </source>
</evidence>
<evidence type="ECO:0000256" key="9">
    <source>
        <dbReference type="SAM" id="Coils"/>
    </source>
</evidence>
<accession>A0ABR1LU45</accession>
<evidence type="ECO:0000256" key="5">
    <source>
        <dbReference type="ARBA" id="ARBA00022737"/>
    </source>
</evidence>
<keyword evidence="8" id="KW-0472">Membrane</keyword>
<keyword evidence="9" id="KW-0175">Coiled coil</keyword>
<keyword evidence="7" id="KW-0496">Mitochondrion</keyword>
<dbReference type="EMBL" id="JBBPEH010000006">
    <property type="protein sequence ID" value="KAK7537302.1"/>
    <property type="molecule type" value="Genomic_DNA"/>
</dbReference>
<dbReference type="PANTHER" id="PTHR48182:SF2">
    <property type="entry name" value="PROTEIN SERAC1"/>
    <property type="match status" value="1"/>
</dbReference>
<comment type="similarity">
    <text evidence="4">Belongs to the putative lipase ROG1 family.</text>
</comment>
<dbReference type="GeneID" id="92033216"/>
<reference evidence="12 13" key="1">
    <citation type="submission" date="2024-04" db="EMBL/GenBank/DDBJ databases">
        <title>Phyllosticta paracitricarpa is synonymous to the EU quarantine fungus P. citricarpa based on phylogenomic analyses.</title>
        <authorList>
            <consortium name="Lawrence Berkeley National Laboratory"/>
            <person name="Van ingen-buijs V.A."/>
            <person name="Van westerhoven A.C."/>
            <person name="Haridas S."/>
            <person name="Skiadas P."/>
            <person name="Martin F."/>
            <person name="Groenewald J.Z."/>
            <person name="Crous P.W."/>
            <person name="Seidl M.F."/>
        </authorList>
    </citation>
    <scope>NUCLEOTIDE SEQUENCE [LARGE SCALE GENOMIC DNA]</scope>
    <source>
        <strain evidence="12 13">CPC 17464</strain>
    </source>
</reference>
<proteinExistence type="inferred from homology"/>
<evidence type="ECO:0000256" key="4">
    <source>
        <dbReference type="ARBA" id="ARBA00007920"/>
    </source>
</evidence>
<evidence type="ECO:0000256" key="1">
    <source>
        <dbReference type="ARBA" id="ARBA00004173"/>
    </source>
</evidence>
<dbReference type="Pfam" id="PF05057">
    <property type="entry name" value="DUF676"/>
    <property type="match status" value="1"/>
</dbReference>
<gene>
    <name evidence="12" type="ORF">J3D65DRAFT_625055</name>
</gene>
<dbReference type="InterPro" id="IPR029058">
    <property type="entry name" value="AB_hydrolase_fold"/>
</dbReference>
<dbReference type="InterPro" id="IPR052374">
    <property type="entry name" value="SERAC1"/>
</dbReference>
<evidence type="ECO:0000256" key="2">
    <source>
        <dbReference type="ARBA" id="ARBA00004240"/>
    </source>
</evidence>
<dbReference type="SUPFAM" id="SSF53474">
    <property type="entry name" value="alpha/beta-Hydrolases"/>
    <property type="match status" value="1"/>
</dbReference>
<feature type="region of interest" description="Disordered" evidence="10">
    <location>
        <begin position="1203"/>
        <end position="1233"/>
    </location>
</feature>
<keyword evidence="6" id="KW-0256">Endoplasmic reticulum</keyword>
<dbReference type="InterPro" id="IPR007751">
    <property type="entry name" value="DUF676_lipase-like"/>
</dbReference>
<name>A0ABR1LU45_9PEZI</name>
<feature type="coiled-coil region" evidence="9">
    <location>
        <begin position="266"/>
        <end position="304"/>
    </location>
</feature>
<evidence type="ECO:0000313" key="13">
    <source>
        <dbReference type="Proteomes" id="UP001360953"/>
    </source>
</evidence>
<protein>
    <recommendedName>
        <fullName evidence="11">NACHT domain-containing protein</fullName>
    </recommendedName>
</protein>
<evidence type="ECO:0000313" key="12">
    <source>
        <dbReference type="EMBL" id="KAK7537302.1"/>
    </source>
</evidence>